<dbReference type="GO" id="GO:0043022">
    <property type="term" value="F:ribosome binding"/>
    <property type="evidence" value="ECO:0007669"/>
    <property type="project" value="TreeGrafter"/>
</dbReference>
<feature type="binding site" evidence="8">
    <location>
        <begin position="214"/>
        <end position="221"/>
    </location>
    <ligand>
        <name>GTP</name>
        <dbReference type="ChEBI" id="CHEBI:37565"/>
        <label>2</label>
    </ligand>
</feature>
<dbReference type="PANTHER" id="PTHR43834:SF6">
    <property type="entry name" value="GTPASE DER"/>
    <property type="match status" value="1"/>
</dbReference>
<protein>
    <recommendedName>
        <fullName evidence="2 8">GTPase Der</fullName>
    </recommendedName>
    <alternativeName>
        <fullName evidence="7 8">GTP-binding protein EngA</fullName>
    </alternativeName>
</protein>
<organism evidence="12 13">
    <name type="scientific">Treponema phagedenis</name>
    <dbReference type="NCBI Taxonomy" id="162"/>
    <lineage>
        <taxon>Bacteria</taxon>
        <taxon>Pseudomonadati</taxon>
        <taxon>Spirochaetota</taxon>
        <taxon>Spirochaetia</taxon>
        <taxon>Spirochaetales</taxon>
        <taxon>Treponemataceae</taxon>
        <taxon>Treponema</taxon>
    </lineage>
</organism>
<feature type="domain" description="EngA-type G" evidence="11">
    <location>
        <begin position="208"/>
        <end position="383"/>
    </location>
</feature>
<keyword evidence="5 8" id="KW-0547">Nucleotide-binding</keyword>
<dbReference type="InterPro" id="IPR006073">
    <property type="entry name" value="GTP-bd"/>
</dbReference>
<evidence type="ECO:0000313" key="12">
    <source>
        <dbReference type="EMBL" id="CEM60906.1"/>
    </source>
</evidence>
<dbReference type="PROSITE" id="PS51712">
    <property type="entry name" value="G_ENGA"/>
    <property type="match status" value="1"/>
</dbReference>
<comment type="function">
    <text evidence="8 10">GTPase that plays an essential role in the late steps of ribosome biogenesis.</text>
</comment>
<feature type="binding site" evidence="8">
    <location>
        <begin position="326"/>
        <end position="329"/>
    </location>
    <ligand>
        <name>GTP</name>
        <dbReference type="ChEBI" id="CHEBI:37565"/>
        <label>2</label>
    </ligand>
</feature>
<dbReference type="Gene3D" id="3.40.50.300">
    <property type="entry name" value="P-loop containing nucleotide triphosphate hydrolases"/>
    <property type="match status" value="2"/>
</dbReference>
<evidence type="ECO:0000256" key="3">
    <source>
        <dbReference type="ARBA" id="ARBA00022517"/>
    </source>
</evidence>
<gene>
    <name evidence="8 12" type="primary">der</name>
    <name evidence="12" type="ORF">TPHV1_120035</name>
</gene>
<dbReference type="SUPFAM" id="SSF52540">
    <property type="entry name" value="P-loop containing nucleoside triphosphate hydrolases"/>
    <property type="match status" value="2"/>
</dbReference>
<evidence type="ECO:0000256" key="10">
    <source>
        <dbReference type="RuleBase" id="RU004481"/>
    </source>
</evidence>
<dbReference type="Pfam" id="PF14714">
    <property type="entry name" value="KH_dom-like"/>
    <property type="match status" value="1"/>
</dbReference>
<dbReference type="CDD" id="cd01895">
    <property type="entry name" value="EngA2"/>
    <property type="match status" value="1"/>
</dbReference>
<dbReference type="HAMAP" id="MF_00195">
    <property type="entry name" value="GTPase_Der"/>
    <property type="match status" value="1"/>
</dbReference>
<dbReference type="EMBL" id="CDNC01000004">
    <property type="protein sequence ID" value="CEM60906.1"/>
    <property type="molecule type" value="Genomic_DNA"/>
</dbReference>
<dbReference type="Proteomes" id="UP000042527">
    <property type="component" value="Unassembled WGS sequence"/>
</dbReference>
<evidence type="ECO:0000313" key="13">
    <source>
        <dbReference type="Proteomes" id="UP000042527"/>
    </source>
</evidence>
<sequence length="476" mass="53835">MKRMQKEQDELDKELEVSYDYRIRYENTPLIVIVGRPNVGKSTLFNRFLRKRRAITDSVPGVTRDPIEEQAIVNGLPVRLMDTGGFKLTRSGLQDEDVMDSLVVEKTIEALERADRILLLLDAGHVLPEDEEFIQFLRPYWSKLIAAVNKTEGGRLEAEAYNYFKYGFEHLVFISAEHGDNISELGELMTEGLDFSDVREAAAKENTIRLALLGKPNTGKSTLANYLTKSSASIVSDIAGTTRDVVHGNFSYKGMHFVLADTAGIRKKNKVTADIEYYSVLRAIKSLDSTDIVFYLIDAQEGLSEQDKKIIVQASKRGLGIIFLLNKWDMMAQDPKTFQEAERQIKIMFAKMEYVPVLPICAQTGKGVKKALDTALKIFSQLNTKIETSALNLALKDWTTVYPPPAGKTDSFSLKYLVQTSTCPVEFLVFANKPDAVTEGYIRYLQNRIRLDLGFDFIPVTVKVKGSRKRWEDRIR</sequence>
<accession>A0A0B7GW83</accession>
<name>A0A0B7GW83_TREPH</name>
<dbReference type="InterPro" id="IPR027417">
    <property type="entry name" value="P-loop_NTPase"/>
</dbReference>
<dbReference type="GO" id="GO:0005525">
    <property type="term" value="F:GTP binding"/>
    <property type="evidence" value="ECO:0007669"/>
    <property type="project" value="UniProtKB-UniRule"/>
</dbReference>
<dbReference type="PANTHER" id="PTHR43834">
    <property type="entry name" value="GTPASE DER"/>
    <property type="match status" value="1"/>
</dbReference>
<dbReference type="InterPro" id="IPR016484">
    <property type="entry name" value="GTPase_Der"/>
</dbReference>
<feature type="binding site" evidence="8">
    <location>
        <begin position="82"/>
        <end position="86"/>
    </location>
    <ligand>
        <name>GTP</name>
        <dbReference type="ChEBI" id="CHEBI:37565"/>
        <label>1</label>
    </ligand>
</feature>
<dbReference type="PIRSF" id="PIRSF006485">
    <property type="entry name" value="GTP-binding_EngA"/>
    <property type="match status" value="1"/>
</dbReference>
<evidence type="ECO:0000256" key="1">
    <source>
        <dbReference type="ARBA" id="ARBA00008279"/>
    </source>
</evidence>
<reference evidence="13" key="1">
    <citation type="submission" date="2015-01" db="EMBL/GenBank/DDBJ databases">
        <authorList>
            <person name="Manzoor Shahid"/>
            <person name="Zubair Saima"/>
        </authorList>
    </citation>
    <scope>NUCLEOTIDE SEQUENCE [LARGE SCALE GENOMIC DNA]</scope>
    <source>
        <strain evidence="13">V1</strain>
    </source>
</reference>
<dbReference type="Gene3D" id="3.30.300.20">
    <property type="match status" value="1"/>
</dbReference>
<dbReference type="Pfam" id="PF01926">
    <property type="entry name" value="MMR_HSR1"/>
    <property type="match status" value="2"/>
</dbReference>
<evidence type="ECO:0000259" key="11">
    <source>
        <dbReference type="PROSITE" id="PS51712"/>
    </source>
</evidence>
<evidence type="ECO:0000256" key="4">
    <source>
        <dbReference type="ARBA" id="ARBA00022737"/>
    </source>
</evidence>
<dbReference type="InterPro" id="IPR031166">
    <property type="entry name" value="G_ENGA"/>
</dbReference>
<comment type="subunit">
    <text evidence="8">Associates with the 50S ribosomal subunit.</text>
</comment>
<keyword evidence="13" id="KW-1185">Reference proteome</keyword>
<dbReference type="InterPro" id="IPR015946">
    <property type="entry name" value="KH_dom-like_a/b"/>
</dbReference>
<evidence type="ECO:0000256" key="9">
    <source>
        <dbReference type="PROSITE-ProRule" id="PRU01049"/>
    </source>
</evidence>
<feature type="binding site" evidence="8">
    <location>
        <begin position="149"/>
        <end position="152"/>
    </location>
    <ligand>
        <name>GTP</name>
        <dbReference type="ChEBI" id="CHEBI:37565"/>
        <label>1</label>
    </ligand>
</feature>
<evidence type="ECO:0000256" key="5">
    <source>
        <dbReference type="ARBA" id="ARBA00022741"/>
    </source>
</evidence>
<proteinExistence type="inferred from homology"/>
<dbReference type="NCBIfam" id="TIGR00231">
    <property type="entry name" value="small_GTP"/>
    <property type="match status" value="2"/>
</dbReference>
<evidence type="ECO:0000256" key="8">
    <source>
        <dbReference type="HAMAP-Rule" id="MF_00195"/>
    </source>
</evidence>
<evidence type="ECO:0000256" key="2">
    <source>
        <dbReference type="ARBA" id="ARBA00020953"/>
    </source>
</evidence>
<comment type="similarity">
    <text evidence="1 8 9 10">Belongs to the TRAFAC class TrmE-Era-EngA-EngB-Septin-like GTPase superfamily. EngA (Der) GTPase family.</text>
</comment>
<dbReference type="PRINTS" id="PR00326">
    <property type="entry name" value="GTP1OBG"/>
</dbReference>
<dbReference type="AlphaFoldDB" id="A0A0B7GW83"/>
<feature type="binding site" evidence="8">
    <location>
        <begin position="261"/>
        <end position="265"/>
    </location>
    <ligand>
        <name>GTP</name>
        <dbReference type="ChEBI" id="CHEBI:37565"/>
        <label>2</label>
    </ligand>
</feature>
<feature type="binding site" evidence="8">
    <location>
        <begin position="35"/>
        <end position="42"/>
    </location>
    <ligand>
        <name>GTP</name>
        <dbReference type="ChEBI" id="CHEBI:37565"/>
        <label>1</label>
    </ligand>
</feature>
<evidence type="ECO:0000256" key="7">
    <source>
        <dbReference type="ARBA" id="ARBA00032345"/>
    </source>
</evidence>
<keyword evidence="4 10" id="KW-0677">Repeat</keyword>
<dbReference type="InterPro" id="IPR005225">
    <property type="entry name" value="Small_GTP-bd"/>
</dbReference>
<evidence type="ECO:0000256" key="6">
    <source>
        <dbReference type="ARBA" id="ARBA00023134"/>
    </source>
</evidence>
<keyword evidence="6 8" id="KW-0342">GTP-binding</keyword>
<dbReference type="GO" id="GO:0042254">
    <property type="term" value="P:ribosome biogenesis"/>
    <property type="evidence" value="ECO:0007669"/>
    <property type="project" value="UniProtKB-KW"/>
</dbReference>
<dbReference type="NCBIfam" id="TIGR03594">
    <property type="entry name" value="GTPase_EngA"/>
    <property type="match status" value="1"/>
</dbReference>
<keyword evidence="3 8" id="KW-0690">Ribosome biogenesis</keyword>
<dbReference type="InterPro" id="IPR032859">
    <property type="entry name" value="KH_dom-like"/>
</dbReference>
<dbReference type="CDD" id="cd01894">
    <property type="entry name" value="EngA1"/>
    <property type="match status" value="1"/>
</dbReference>